<evidence type="ECO:0000259" key="5">
    <source>
        <dbReference type="SMART" id="SM00797"/>
    </source>
</evidence>
<dbReference type="InterPro" id="IPR003778">
    <property type="entry name" value="CT_A_B"/>
</dbReference>
<dbReference type="EMBL" id="JBHUMK010000040">
    <property type="protein sequence ID" value="MFD2609649.1"/>
    <property type="molecule type" value="Genomic_DNA"/>
</dbReference>
<evidence type="ECO:0000313" key="7">
    <source>
        <dbReference type="Proteomes" id="UP001597475"/>
    </source>
</evidence>
<proteinExistence type="predicted"/>
<dbReference type="SMART" id="SM00797">
    <property type="entry name" value="AHS2"/>
    <property type="match status" value="1"/>
</dbReference>
<dbReference type="RefSeq" id="WP_386845198.1">
    <property type="nucleotide sequence ID" value="NZ_JBHUMK010000040.1"/>
</dbReference>
<feature type="domain" description="Carboxyltransferase" evidence="5">
    <location>
        <begin position="260"/>
        <end position="513"/>
    </location>
</feature>
<dbReference type="SUPFAM" id="SSF50891">
    <property type="entry name" value="Cyclophilin-like"/>
    <property type="match status" value="1"/>
</dbReference>
<protein>
    <submittedName>
        <fullName evidence="6">Carboxyltransferase domain-containing protein</fullName>
    </submittedName>
</protein>
<feature type="domain" description="Carboxyltransferase" evidence="4">
    <location>
        <begin position="1"/>
        <end position="203"/>
    </location>
</feature>
<name>A0ABW5P5D6_9DEIO</name>
<dbReference type="PANTHER" id="PTHR43309">
    <property type="entry name" value="5-OXOPROLINASE SUBUNIT C"/>
    <property type="match status" value="1"/>
</dbReference>
<evidence type="ECO:0000313" key="6">
    <source>
        <dbReference type="EMBL" id="MFD2609649.1"/>
    </source>
</evidence>
<keyword evidence="3" id="KW-0067">ATP-binding</keyword>
<dbReference type="PANTHER" id="PTHR43309:SF4">
    <property type="entry name" value="CARBOXYLTRANSFERASE DOMAIN-CONTAINING PROTEIN"/>
    <property type="match status" value="1"/>
</dbReference>
<dbReference type="SMART" id="SM00796">
    <property type="entry name" value="AHS1"/>
    <property type="match status" value="1"/>
</dbReference>
<organism evidence="6 7">
    <name type="scientific">Deinococcus taklimakanensis</name>
    <dbReference type="NCBI Taxonomy" id="536443"/>
    <lineage>
        <taxon>Bacteria</taxon>
        <taxon>Thermotogati</taxon>
        <taxon>Deinococcota</taxon>
        <taxon>Deinococci</taxon>
        <taxon>Deinococcales</taxon>
        <taxon>Deinococcaceae</taxon>
        <taxon>Deinococcus</taxon>
    </lineage>
</organism>
<evidence type="ECO:0000259" key="4">
    <source>
        <dbReference type="SMART" id="SM00796"/>
    </source>
</evidence>
<sequence>MRITAFYDRPPEQEWPRLPRLAADLLAAGLPGLRDAVPAYRSLYVELDADLTSVAEVRAWLAGYRAAPGVRGRTGQGGPEESGEGAAEETVTVIPVCYDGEDLPEVARLSGLSEPDVVALHSGETYTVRALGFVAGFPFMETTPAPLRLPRRAAPRAQVPAHSLAIAGAQTGIYPVAAPGGWNLLGRTLVPVYDPRRERPFLVDPGQRVRFRPVPGMPDPLPPPEPLLLWPETPAHPLVRVHRAGALGLLMDRGRFQAGRYGLVRSGVLDTQAAALANDLLGNAPDCAVLELHLTGPQLELLAPGVLACAGRGLRAHLNGQPMPAHSSFAAQPGDRLTFTPTGEGRLAYLAVQGGFETRPFMGSASTDLKGGLGRALQAGDVFGSVGSAWNGFHLPRQFTPYEQPGAPLRLLPVGEGEALDPADLAALCEAKFTLRDLDRMAARLSGPALRGGEITSEAAPVGTIQVTPSGEPLILLNDKGTLGGYRKPARVHPADLPRLVQTLPGQPVRFMAG</sequence>
<dbReference type="SUPFAM" id="SSF160467">
    <property type="entry name" value="PH0987 N-terminal domain-like"/>
    <property type="match status" value="1"/>
</dbReference>
<dbReference type="Proteomes" id="UP001597475">
    <property type="component" value="Unassembled WGS sequence"/>
</dbReference>
<dbReference type="Gene3D" id="3.30.1360.40">
    <property type="match status" value="1"/>
</dbReference>
<dbReference type="Pfam" id="PF02682">
    <property type="entry name" value="CT_C_D"/>
    <property type="match status" value="1"/>
</dbReference>
<keyword evidence="2" id="KW-0378">Hydrolase</keyword>
<keyword evidence="1" id="KW-0547">Nucleotide-binding</keyword>
<evidence type="ECO:0000256" key="3">
    <source>
        <dbReference type="ARBA" id="ARBA00022840"/>
    </source>
</evidence>
<dbReference type="Gene3D" id="2.40.100.10">
    <property type="entry name" value="Cyclophilin-like"/>
    <property type="match status" value="2"/>
</dbReference>
<keyword evidence="7" id="KW-1185">Reference proteome</keyword>
<dbReference type="Pfam" id="PF02626">
    <property type="entry name" value="CT_A_B"/>
    <property type="match status" value="1"/>
</dbReference>
<dbReference type="InterPro" id="IPR003833">
    <property type="entry name" value="CT_C_D"/>
</dbReference>
<dbReference type="InterPro" id="IPR052708">
    <property type="entry name" value="PxpC"/>
</dbReference>
<reference evidence="7" key="1">
    <citation type="journal article" date="2019" name="Int. J. Syst. Evol. Microbiol.">
        <title>The Global Catalogue of Microorganisms (GCM) 10K type strain sequencing project: providing services to taxonomists for standard genome sequencing and annotation.</title>
        <authorList>
            <consortium name="The Broad Institute Genomics Platform"/>
            <consortium name="The Broad Institute Genome Sequencing Center for Infectious Disease"/>
            <person name="Wu L."/>
            <person name="Ma J."/>
        </authorList>
    </citation>
    <scope>NUCLEOTIDE SEQUENCE [LARGE SCALE GENOMIC DNA]</scope>
    <source>
        <strain evidence="7">KCTC 33842</strain>
    </source>
</reference>
<evidence type="ECO:0000256" key="1">
    <source>
        <dbReference type="ARBA" id="ARBA00022741"/>
    </source>
</evidence>
<comment type="caution">
    <text evidence="6">The sequence shown here is derived from an EMBL/GenBank/DDBJ whole genome shotgun (WGS) entry which is preliminary data.</text>
</comment>
<evidence type="ECO:0000256" key="2">
    <source>
        <dbReference type="ARBA" id="ARBA00022801"/>
    </source>
</evidence>
<gene>
    <name evidence="6" type="ORF">ACFSR9_09395</name>
</gene>
<dbReference type="InterPro" id="IPR029000">
    <property type="entry name" value="Cyclophilin-like_dom_sf"/>
</dbReference>
<accession>A0ABW5P5D6</accession>